<evidence type="ECO:0000313" key="1">
    <source>
        <dbReference type="EMBL" id="VFK45681.1"/>
    </source>
</evidence>
<name>A0A450YVT4_9GAMM</name>
<gene>
    <name evidence="1" type="ORF">BECKTC1821D_GA0114238_102622</name>
    <name evidence="2" type="ORF">BECKTC1821F_GA0114240_102530</name>
</gene>
<sequence length="69" mass="7831">MRPHYRLAILSEQISAKHTRTAYGRNAYFSEGAGESLSPLHEAAKANPFRQSSFHFLLFRGDGISLHER</sequence>
<organism evidence="1">
    <name type="scientific">Candidatus Kentrum sp. TC</name>
    <dbReference type="NCBI Taxonomy" id="2126339"/>
    <lineage>
        <taxon>Bacteria</taxon>
        <taxon>Pseudomonadati</taxon>
        <taxon>Pseudomonadota</taxon>
        <taxon>Gammaproteobacteria</taxon>
        <taxon>Candidatus Kentrum</taxon>
    </lineage>
</organism>
<evidence type="ECO:0000313" key="2">
    <source>
        <dbReference type="EMBL" id="VFK58635.1"/>
    </source>
</evidence>
<proteinExistence type="predicted"/>
<accession>A0A450YVT4</accession>
<dbReference type="EMBL" id="CAADFW010000025">
    <property type="protein sequence ID" value="VFK58635.1"/>
    <property type="molecule type" value="Genomic_DNA"/>
</dbReference>
<protein>
    <submittedName>
        <fullName evidence="1">Uncharacterized protein</fullName>
    </submittedName>
</protein>
<dbReference type="EMBL" id="CAADFS010000026">
    <property type="protein sequence ID" value="VFK45681.1"/>
    <property type="molecule type" value="Genomic_DNA"/>
</dbReference>
<dbReference type="AlphaFoldDB" id="A0A450YVT4"/>
<reference evidence="1" key="1">
    <citation type="submission" date="2019-02" db="EMBL/GenBank/DDBJ databases">
        <authorList>
            <person name="Gruber-Vodicka R. H."/>
            <person name="Seah K. B. B."/>
        </authorList>
    </citation>
    <scope>NUCLEOTIDE SEQUENCE</scope>
    <source>
        <strain evidence="1">BECK_BZ123</strain>
        <strain evidence="2">BECK_BZ126</strain>
    </source>
</reference>